<comment type="caution">
    <text evidence="1">The sequence shown here is derived from an EMBL/GenBank/DDBJ whole genome shotgun (WGS) entry which is preliminary data.</text>
</comment>
<organism evidence="1 2">
    <name type="scientific">Pseudacidovorax intermedius</name>
    <dbReference type="NCBI Taxonomy" id="433924"/>
    <lineage>
        <taxon>Bacteria</taxon>
        <taxon>Pseudomonadati</taxon>
        <taxon>Pseudomonadota</taxon>
        <taxon>Betaproteobacteria</taxon>
        <taxon>Burkholderiales</taxon>
        <taxon>Comamonadaceae</taxon>
        <taxon>Pseudacidovorax</taxon>
    </lineage>
</organism>
<reference evidence="1 2" key="1">
    <citation type="journal article" date="2016" name="Front. Microbiol.">
        <title>Genomic Resource of Rice Seed Associated Bacteria.</title>
        <authorList>
            <person name="Midha S."/>
            <person name="Bansal K."/>
            <person name="Sharma S."/>
            <person name="Kumar N."/>
            <person name="Patil P.P."/>
            <person name="Chaudhry V."/>
            <person name="Patil P.B."/>
        </authorList>
    </citation>
    <scope>NUCLEOTIDE SEQUENCE [LARGE SCALE GENOMIC DNA]</scope>
    <source>
        <strain evidence="1 2">NS331</strain>
    </source>
</reference>
<sequence length="160" mass="17578">MDRAEFWSTKSPLPVFEAVVFEHPAFDQTFYLVANQFEEVVLGGVAHIPTPMTVKPPDQTGDATAKLSIAFPRAVVGREFKRKLGLVRASGSREPIVVRYRVFLGETDAPKVTWNLFAADGQGITFSPDTVQVNATADNPMRRLAGPIYDPALFTGLQLV</sequence>
<keyword evidence="2" id="KW-1185">Reference proteome</keyword>
<dbReference type="AlphaFoldDB" id="A0A147GQR8"/>
<dbReference type="Proteomes" id="UP000072741">
    <property type="component" value="Unassembled WGS sequence"/>
</dbReference>
<dbReference type="EMBL" id="LDSL01000108">
    <property type="protein sequence ID" value="KTT17969.1"/>
    <property type="molecule type" value="Genomic_DNA"/>
</dbReference>
<dbReference type="RefSeq" id="WP_058643066.1">
    <property type="nucleotide sequence ID" value="NZ_LDSL01000108.1"/>
</dbReference>
<evidence type="ECO:0000313" key="2">
    <source>
        <dbReference type="Proteomes" id="UP000072741"/>
    </source>
</evidence>
<proteinExistence type="predicted"/>
<name>A0A147GQR8_9BURK</name>
<accession>A0A147GQR8</accession>
<evidence type="ECO:0008006" key="3">
    <source>
        <dbReference type="Google" id="ProtNLM"/>
    </source>
</evidence>
<gene>
    <name evidence="1" type="ORF">NS331_16565</name>
</gene>
<protein>
    <recommendedName>
        <fullName evidence="3">DUF1833 domain-containing protein</fullName>
    </recommendedName>
</protein>
<dbReference type="OrthoDB" id="6603785at2"/>
<evidence type="ECO:0000313" key="1">
    <source>
        <dbReference type="EMBL" id="KTT17969.1"/>
    </source>
</evidence>